<sequence>MSRYEVLREFDNMGFRSAGRAFPGFAKRGEALLHRIAPRQGLMHDMRPGDLLSLSLTAGVTAQIVAFGPGGQPALDSLGLAAHGTLQIADCDADALIGWIAGQGGTPGDLPACHACCAGHGRSDGTGPPDIATRIRK</sequence>
<evidence type="ECO:0000313" key="2">
    <source>
        <dbReference type="Proteomes" id="UP000198307"/>
    </source>
</evidence>
<accession>A0A239PUM4</accession>
<dbReference type="Proteomes" id="UP000198307">
    <property type="component" value="Unassembled WGS sequence"/>
</dbReference>
<gene>
    <name evidence="1" type="ORF">SAMN05444959_10650</name>
</gene>
<dbReference type="RefSeq" id="WP_218822569.1">
    <property type="nucleotide sequence ID" value="NZ_CP067130.1"/>
</dbReference>
<reference evidence="1 2" key="1">
    <citation type="submission" date="2017-07" db="EMBL/GenBank/DDBJ databases">
        <authorList>
            <person name="Sun Z.S."/>
            <person name="Albrecht U."/>
            <person name="Echele G."/>
            <person name="Lee C.C."/>
        </authorList>
    </citation>
    <scope>NUCLEOTIDE SEQUENCE [LARGE SCALE GENOMIC DNA]</scope>
    <source>
        <strain evidence="1 2">DSM 14827</strain>
    </source>
</reference>
<name>A0A239PUM4_9RHOB</name>
<proteinExistence type="predicted"/>
<dbReference type="EMBL" id="FZQB01000006">
    <property type="protein sequence ID" value="SNT73870.1"/>
    <property type="molecule type" value="Genomic_DNA"/>
</dbReference>
<protein>
    <submittedName>
        <fullName evidence="1">Uncharacterized protein</fullName>
    </submittedName>
</protein>
<evidence type="ECO:0000313" key="1">
    <source>
        <dbReference type="EMBL" id="SNT73870.1"/>
    </source>
</evidence>
<dbReference type="AlphaFoldDB" id="A0A239PUM4"/>
<organism evidence="1 2">
    <name type="scientific">Paracoccus seriniphilus</name>
    <dbReference type="NCBI Taxonomy" id="184748"/>
    <lineage>
        <taxon>Bacteria</taxon>
        <taxon>Pseudomonadati</taxon>
        <taxon>Pseudomonadota</taxon>
        <taxon>Alphaproteobacteria</taxon>
        <taxon>Rhodobacterales</taxon>
        <taxon>Paracoccaceae</taxon>
        <taxon>Paracoccus</taxon>
    </lineage>
</organism>
<keyword evidence="2" id="KW-1185">Reference proteome</keyword>